<proteinExistence type="predicted"/>
<dbReference type="OrthoDB" id="1492374at2"/>
<protein>
    <recommendedName>
        <fullName evidence="3">Outer membrane protein beta-barrel domain-containing protein</fullName>
    </recommendedName>
</protein>
<evidence type="ECO:0008006" key="3">
    <source>
        <dbReference type="Google" id="ProtNLM"/>
    </source>
</evidence>
<dbReference type="KEGG" id="fpf:DCC35_06985"/>
<dbReference type="AlphaFoldDB" id="A0A4D7K0U9"/>
<evidence type="ECO:0000313" key="1">
    <source>
        <dbReference type="EMBL" id="QCK14504.1"/>
    </source>
</evidence>
<dbReference type="RefSeq" id="WP_137090091.1">
    <property type="nucleotide sequence ID" value="NZ_CP028923.1"/>
</dbReference>
<dbReference type="Proteomes" id="UP000298616">
    <property type="component" value="Chromosome"/>
</dbReference>
<dbReference type="EMBL" id="CP028923">
    <property type="protein sequence ID" value="QCK14504.1"/>
    <property type="molecule type" value="Genomic_DNA"/>
</dbReference>
<keyword evidence="2" id="KW-1185">Reference proteome</keyword>
<name>A0A4D7K0U9_9BACT</name>
<accession>A0A4D7K0U9</accession>
<evidence type="ECO:0000313" key="2">
    <source>
        <dbReference type="Proteomes" id="UP000298616"/>
    </source>
</evidence>
<reference evidence="1 2" key="1">
    <citation type="submission" date="2018-04" db="EMBL/GenBank/DDBJ databases">
        <title>Complete genome uncultured novel isolate.</title>
        <authorList>
            <person name="Merlino G."/>
        </authorList>
    </citation>
    <scope>NUCLEOTIDE SEQUENCE [LARGE SCALE GENOMIC DNA]</scope>
    <source>
        <strain evidence="2">R1DC9</strain>
    </source>
</reference>
<gene>
    <name evidence="1" type="ORF">DCC35_06985</name>
</gene>
<organism evidence="1 2">
    <name type="scientific">Mangrovivirga cuniculi</name>
    <dbReference type="NCBI Taxonomy" id="2715131"/>
    <lineage>
        <taxon>Bacteria</taxon>
        <taxon>Pseudomonadati</taxon>
        <taxon>Bacteroidota</taxon>
        <taxon>Cytophagia</taxon>
        <taxon>Cytophagales</taxon>
        <taxon>Mangrovivirgaceae</taxon>
        <taxon>Mangrovivirga</taxon>
    </lineage>
</organism>
<sequence length="114" mass="12367">MFGDEKDALLKFGAGAGWIHYIGDDVNIGGIEVEFDDASFLPIYAAGRIHFLGLYAGLDAGYAIGLTDVDGGFYWKPLIGIGLFKILELDLFYHSIYPGDGDISSIGLALYLRL</sequence>